<reference evidence="2 3" key="1">
    <citation type="submission" date="2017-07" db="EMBL/GenBank/DDBJ databases">
        <title>Leptospira spp. isolated from tropical soils.</title>
        <authorList>
            <person name="Thibeaux R."/>
            <person name="Iraola G."/>
            <person name="Ferres I."/>
            <person name="Bierque E."/>
            <person name="Girault D."/>
            <person name="Soupe-Gilbert M.-E."/>
            <person name="Picardeau M."/>
            <person name="Goarant C."/>
        </authorList>
    </citation>
    <scope>NUCLEOTIDE SEQUENCE [LARGE SCALE GENOMIC DNA]</scope>
    <source>
        <strain evidence="2 3">FH2-C-A2</strain>
    </source>
</reference>
<comment type="caution">
    <text evidence="2">The sequence shown here is derived from an EMBL/GenBank/DDBJ whole genome shotgun (WGS) entry which is preliminary data.</text>
</comment>
<dbReference type="RefSeq" id="WP_100758997.1">
    <property type="nucleotide sequence ID" value="NZ_NPDT01000004.1"/>
</dbReference>
<evidence type="ECO:0000259" key="1">
    <source>
        <dbReference type="Pfam" id="PF05368"/>
    </source>
</evidence>
<gene>
    <name evidence="2" type="ORF">CH371_11285</name>
</gene>
<dbReference type="Pfam" id="PF05368">
    <property type="entry name" value="NmrA"/>
    <property type="match status" value="1"/>
</dbReference>
<sequence length="283" mass="31103">MKIFVYGGTGLVSGLVLEKLLTEGHEVYAGTRHPEKGKKAQNLHWVFSDAQKPSEGVEILEKVDRAFFVSPAGYTNQYEILNPWLEKAKAVKLGKFVLMSAMGVEYAPEEAPFRKLEIAIEKSGLNYTILRPNWFMQNFQTYWLSGILKDRKIYFPGGEGKTSFIDARDIASSAVAVLLGDSSNGKGITITGKEALTHAEVAAKISEKTGLKVDYVDITPKDFQAGLIGAGLSEDYAGFMAFIANALKEGHSAPIFASVQELTGKEPISFDQYVQDHKGVWLN</sequence>
<evidence type="ECO:0000313" key="2">
    <source>
        <dbReference type="EMBL" id="PJZ65521.1"/>
    </source>
</evidence>
<dbReference type="PANTHER" id="PTHR43162">
    <property type="match status" value="1"/>
</dbReference>
<feature type="domain" description="NmrA-like" evidence="1">
    <location>
        <begin position="2"/>
        <end position="239"/>
    </location>
</feature>
<dbReference type="Gene3D" id="3.90.25.10">
    <property type="entry name" value="UDP-galactose 4-epimerase, domain 1"/>
    <property type="match status" value="1"/>
</dbReference>
<dbReference type="InterPro" id="IPR008030">
    <property type="entry name" value="NmrA-like"/>
</dbReference>
<dbReference type="PANTHER" id="PTHR43162:SF1">
    <property type="entry name" value="PRESTALK A DIFFERENTIATION PROTEIN A"/>
    <property type="match status" value="1"/>
</dbReference>
<dbReference type="EMBL" id="NPDT01000004">
    <property type="protein sequence ID" value="PJZ65521.1"/>
    <property type="molecule type" value="Genomic_DNA"/>
</dbReference>
<dbReference type="InterPro" id="IPR036291">
    <property type="entry name" value="NAD(P)-bd_dom_sf"/>
</dbReference>
<protein>
    <submittedName>
        <fullName evidence="2">Nucleoside-diphosphate sugar epimerase</fullName>
    </submittedName>
</protein>
<organism evidence="2 3">
    <name type="scientific">Leptospira wolffii</name>
    <dbReference type="NCBI Taxonomy" id="409998"/>
    <lineage>
        <taxon>Bacteria</taxon>
        <taxon>Pseudomonadati</taxon>
        <taxon>Spirochaetota</taxon>
        <taxon>Spirochaetia</taxon>
        <taxon>Leptospirales</taxon>
        <taxon>Leptospiraceae</taxon>
        <taxon>Leptospira</taxon>
    </lineage>
</organism>
<dbReference type="AlphaFoldDB" id="A0A2M9ZAQ6"/>
<dbReference type="SUPFAM" id="SSF51735">
    <property type="entry name" value="NAD(P)-binding Rossmann-fold domains"/>
    <property type="match status" value="1"/>
</dbReference>
<dbReference type="Gene3D" id="3.40.50.720">
    <property type="entry name" value="NAD(P)-binding Rossmann-like Domain"/>
    <property type="match status" value="1"/>
</dbReference>
<accession>A0A2M9ZAQ6</accession>
<evidence type="ECO:0000313" key="3">
    <source>
        <dbReference type="Proteomes" id="UP000231912"/>
    </source>
</evidence>
<name>A0A2M9ZAQ6_9LEPT</name>
<dbReference type="InterPro" id="IPR051604">
    <property type="entry name" value="Ergot_Alk_Oxidoreductase"/>
</dbReference>
<dbReference type="Proteomes" id="UP000231912">
    <property type="component" value="Unassembled WGS sequence"/>
</dbReference>
<proteinExistence type="predicted"/>